<dbReference type="AlphaFoldDB" id="A0A8J4PKD3"/>
<keyword evidence="2" id="KW-1185">Reference proteome</keyword>
<protein>
    <submittedName>
        <fullName evidence="1">Uncharacterized protein</fullName>
    </submittedName>
</protein>
<evidence type="ECO:0000313" key="2">
    <source>
        <dbReference type="Proteomes" id="UP000695562"/>
    </source>
</evidence>
<dbReference type="OrthoDB" id="676979at2759"/>
<comment type="caution">
    <text evidence="1">The sequence shown here is derived from an EMBL/GenBank/DDBJ whole genome shotgun (WGS) entry which is preliminary data.</text>
</comment>
<name>A0A8J4PKD3_9MYCE</name>
<sequence length="216" mass="24518">MEHTYSSIPTPPKIREGLKALVLPDCFSQVIHNNSLPTTLQSLAILNPAYNNSLNSNNIPITLTSLRCNSKNIKLDLSAYESIKELKVDGDSIIHFPPNLESLEIELKCKDEKKDAKVYKFHTVNKHFIKKLVIHTNSDVYVSNILNIGFPNLQSLSTNRLHSIVPTSVQELDIKEIPDICQLEHYVSQNIKEIHLKLNYKMLKEISSTLHGMYVS</sequence>
<dbReference type="InterPro" id="IPR008615">
    <property type="entry name" value="FNIP"/>
</dbReference>
<evidence type="ECO:0000313" key="1">
    <source>
        <dbReference type="EMBL" id="KAF2068769.1"/>
    </source>
</evidence>
<proteinExistence type="predicted"/>
<organism evidence="1 2">
    <name type="scientific">Polysphondylium violaceum</name>
    <dbReference type="NCBI Taxonomy" id="133409"/>
    <lineage>
        <taxon>Eukaryota</taxon>
        <taxon>Amoebozoa</taxon>
        <taxon>Evosea</taxon>
        <taxon>Eumycetozoa</taxon>
        <taxon>Dictyostelia</taxon>
        <taxon>Dictyosteliales</taxon>
        <taxon>Dictyosteliaceae</taxon>
        <taxon>Polysphondylium</taxon>
    </lineage>
</organism>
<dbReference type="Proteomes" id="UP000695562">
    <property type="component" value="Unassembled WGS sequence"/>
</dbReference>
<reference evidence="1" key="1">
    <citation type="submission" date="2020-01" db="EMBL/GenBank/DDBJ databases">
        <title>Development of genomics and gene disruption for Polysphondylium violaceum indicates a role for the polyketide synthase stlB in stalk morphogenesis.</title>
        <authorList>
            <person name="Narita B."/>
            <person name="Kawabe Y."/>
            <person name="Kin K."/>
            <person name="Saito T."/>
            <person name="Gibbs R."/>
            <person name="Kuspa A."/>
            <person name="Muzny D."/>
            <person name="Queller D."/>
            <person name="Richards S."/>
            <person name="Strassman J."/>
            <person name="Sucgang R."/>
            <person name="Worley K."/>
            <person name="Schaap P."/>
        </authorList>
    </citation>
    <scope>NUCLEOTIDE SEQUENCE</scope>
    <source>
        <strain evidence="1">QSvi11</strain>
    </source>
</reference>
<gene>
    <name evidence="1" type="ORF">CYY_009911</name>
</gene>
<dbReference type="Pfam" id="PF05725">
    <property type="entry name" value="FNIP"/>
    <property type="match status" value="1"/>
</dbReference>
<dbReference type="EMBL" id="AJWJ01000850">
    <property type="protein sequence ID" value="KAF2068769.1"/>
    <property type="molecule type" value="Genomic_DNA"/>
</dbReference>
<accession>A0A8J4PKD3</accession>